<name>A0A1M5YXN8_9FIRM</name>
<proteinExistence type="predicted"/>
<evidence type="ECO:0000256" key="1">
    <source>
        <dbReference type="SAM" id="MobiDB-lite"/>
    </source>
</evidence>
<feature type="compositionally biased region" description="Low complexity" evidence="1">
    <location>
        <begin position="125"/>
        <end position="136"/>
    </location>
</feature>
<evidence type="ECO:0000313" key="3">
    <source>
        <dbReference type="Proteomes" id="UP000183995"/>
    </source>
</evidence>
<gene>
    <name evidence="2" type="ORF">SAMN02745823_02970</name>
</gene>
<dbReference type="OrthoDB" id="2065570at2"/>
<feature type="region of interest" description="Disordered" evidence="1">
    <location>
        <begin position="108"/>
        <end position="142"/>
    </location>
</feature>
<dbReference type="AlphaFoldDB" id="A0A1M5YXN8"/>
<accession>A0A1M5YXN8</accession>
<organism evidence="2 3">
    <name type="scientific">Sporobacter termitidis DSM 10068</name>
    <dbReference type="NCBI Taxonomy" id="1123282"/>
    <lineage>
        <taxon>Bacteria</taxon>
        <taxon>Bacillati</taxon>
        <taxon>Bacillota</taxon>
        <taxon>Clostridia</taxon>
        <taxon>Eubacteriales</taxon>
        <taxon>Oscillospiraceae</taxon>
        <taxon>Sporobacter</taxon>
    </lineage>
</organism>
<protein>
    <submittedName>
        <fullName evidence="2">Uncharacterized protein</fullName>
    </submittedName>
</protein>
<dbReference type="RefSeq" id="WP_073080567.1">
    <property type="nucleotide sequence ID" value="NZ_FQXV01000011.1"/>
</dbReference>
<dbReference type="Proteomes" id="UP000183995">
    <property type="component" value="Unassembled WGS sequence"/>
</dbReference>
<dbReference type="PROSITE" id="PS51257">
    <property type="entry name" value="PROKAR_LIPOPROTEIN"/>
    <property type="match status" value="1"/>
</dbReference>
<evidence type="ECO:0000313" key="2">
    <source>
        <dbReference type="EMBL" id="SHI16761.1"/>
    </source>
</evidence>
<keyword evidence="3" id="KW-1185">Reference proteome</keyword>
<sequence>MKIDTTQNNSLLYSCQNSFEEKKSNGAFKLYINESLTAAEPSAPPDTAGAGGLDISGLMLALSKNITEMKEKLKNGELEEKIQIGSTSYTVKDWDKLLEKFDESEEALKKATAEKSREATENSKAPAPADVQPAQAGEDTGTEIVDRLYGFYKDKKLG</sequence>
<dbReference type="EMBL" id="FQXV01000011">
    <property type="protein sequence ID" value="SHI16761.1"/>
    <property type="molecule type" value="Genomic_DNA"/>
</dbReference>
<feature type="compositionally biased region" description="Basic and acidic residues" evidence="1">
    <location>
        <begin position="108"/>
        <end position="121"/>
    </location>
</feature>
<reference evidence="2 3" key="1">
    <citation type="submission" date="2016-11" db="EMBL/GenBank/DDBJ databases">
        <authorList>
            <person name="Jaros S."/>
            <person name="Januszkiewicz K."/>
            <person name="Wedrychowicz H."/>
        </authorList>
    </citation>
    <scope>NUCLEOTIDE SEQUENCE [LARGE SCALE GENOMIC DNA]</scope>
    <source>
        <strain evidence="2 3">DSM 10068</strain>
    </source>
</reference>